<sequence>MKKTPLRKTPSAGRRKIPTAPGSVGKQKVVTDNLRDLENMNVVELKRICLAEGVEYEGKKMQVILAITEKRTQDAYGEEEVRGLDEGVGGNQTDEAVDKELMRKANHELRVSHLLVGATPGCSLVGGLSTDVAATGFPIVL</sequence>
<dbReference type="EMBL" id="BFEA01000061">
    <property type="protein sequence ID" value="GBG65434.1"/>
    <property type="molecule type" value="Genomic_DNA"/>
</dbReference>
<evidence type="ECO:0008006" key="4">
    <source>
        <dbReference type="Google" id="ProtNLM"/>
    </source>
</evidence>
<dbReference type="Proteomes" id="UP000265515">
    <property type="component" value="Unassembled WGS sequence"/>
</dbReference>
<comment type="caution">
    <text evidence="2">The sequence shown here is derived from an EMBL/GenBank/DDBJ whole genome shotgun (WGS) entry which is preliminary data.</text>
</comment>
<name>A0A388K5V6_CHABU</name>
<reference evidence="2 3" key="1">
    <citation type="journal article" date="2018" name="Cell">
        <title>The Chara Genome: Secondary Complexity and Implications for Plant Terrestrialization.</title>
        <authorList>
            <person name="Nishiyama T."/>
            <person name="Sakayama H."/>
            <person name="Vries J.D."/>
            <person name="Buschmann H."/>
            <person name="Saint-Marcoux D."/>
            <person name="Ullrich K.K."/>
            <person name="Haas F.B."/>
            <person name="Vanderstraeten L."/>
            <person name="Becker D."/>
            <person name="Lang D."/>
            <person name="Vosolsobe S."/>
            <person name="Rombauts S."/>
            <person name="Wilhelmsson P.K.I."/>
            <person name="Janitza P."/>
            <person name="Kern R."/>
            <person name="Heyl A."/>
            <person name="Rumpler F."/>
            <person name="Villalobos L.I.A.C."/>
            <person name="Clay J.M."/>
            <person name="Skokan R."/>
            <person name="Toyoda A."/>
            <person name="Suzuki Y."/>
            <person name="Kagoshima H."/>
            <person name="Schijlen E."/>
            <person name="Tajeshwar N."/>
            <person name="Catarino B."/>
            <person name="Hetherington A.J."/>
            <person name="Saltykova A."/>
            <person name="Bonnot C."/>
            <person name="Breuninger H."/>
            <person name="Symeonidi A."/>
            <person name="Radhakrishnan G.V."/>
            <person name="Van Nieuwerburgh F."/>
            <person name="Deforce D."/>
            <person name="Chang C."/>
            <person name="Karol K.G."/>
            <person name="Hedrich R."/>
            <person name="Ulvskov P."/>
            <person name="Glockner G."/>
            <person name="Delwiche C.F."/>
            <person name="Petrasek J."/>
            <person name="Van de Peer Y."/>
            <person name="Friml J."/>
            <person name="Beilby M."/>
            <person name="Dolan L."/>
            <person name="Kohara Y."/>
            <person name="Sugano S."/>
            <person name="Fujiyama A."/>
            <person name="Delaux P.-M."/>
            <person name="Quint M."/>
            <person name="TheiBen G."/>
            <person name="Hagemann M."/>
            <person name="Harholt J."/>
            <person name="Dunand C."/>
            <person name="Zachgo S."/>
            <person name="Langdale J."/>
            <person name="Maumus F."/>
            <person name="Straeten D.V.D."/>
            <person name="Gould S.B."/>
            <person name="Rensing S.A."/>
        </authorList>
    </citation>
    <scope>NUCLEOTIDE SEQUENCE [LARGE SCALE GENOMIC DNA]</scope>
    <source>
        <strain evidence="2 3">S276</strain>
    </source>
</reference>
<evidence type="ECO:0000256" key="1">
    <source>
        <dbReference type="SAM" id="MobiDB-lite"/>
    </source>
</evidence>
<accession>A0A388K5V6</accession>
<feature type="region of interest" description="Disordered" evidence="1">
    <location>
        <begin position="1"/>
        <end position="26"/>
    </location>
</feature>
<dbReference type="AlphaFoldDB" id="A0A388K5V6"/>
<evidence type="ECO:0000313" key="3">
    <source>
        <dbReference type="Proteomes" id="UP000265515"/>
    </source>
</evidence>
<proteinExistence type="predicted"/>
<keyword evidence="3" id="KW-1185">Reference proteome</keyword>
<gene>
    <name evidence="2" type="ORF">CBR_g50794</name>
</gene>
<dbReference type="Gramene" id="GBG65434">
    <property type="protein sequence ID" value="GBG65434"/>
    <property type="gene ID" value="CBR_g50794"/>
</dbReference>
<protein>
    <recommendedName>
        <fullName evidence="4">SAP domain-containing protein</fullName>
    </recommendedName>
</protein>
<organism evidence="2 3">
    <name type="scientific">Chara braunii</name>
    <name type="common">Braun's stonewort</name>
    <dbReference type="NCBI Taxonomy" id="69332"/>
    <lineage>
        <taxon>Eukaryota</taxon>
        <taxon>Viridiplantae</taxon>
        <taxon>Streptophyta</taxon>
        <taxon>Charophyceae</taxon>
        <taxon>Charales</taxon>
        <taxon>Characeae</taxon>
        <taxon>Chara</taxon>
    </lineage>
</organism>
<evidence type="ECO:0000313" key="2">
    <source>
        <dbReference type="EMBL" id="GBG65434.1"/>
    </source>
</evidence>